<dbReference type="SMART" id="SM00342">
    <property type="entry name" value="HTH_ARAC"/>
    <property type="match status" value="1"/>
</dbReference>
<evidence type="ECO:0000256" key="2">
    <source>
        <dbReference type="ARBA" id="ARBA00023015"/>
    </source>
</evidence>
<gene>
    <name evidence="8" type="ORF">KSS89_22980</name>
</gene>
<accession>A0ABX8MK50</accession>
<name>A0ABX8MK50_9PSED</name>
<dbReference type="Proteomes" id="UP000693952">
    <property type="component" value="Chromosome"/>
</dbReference>
<keyword evidence="9" id="KW-1185">Reference proteome</keyword>
<evidence type="ECO:0000256" key="3">
    <source>
        <dbReference type="ARBA" id="ARBA00023125"/>
    </source>
</evidence>
<dbReference type="InterPro" id="IPR050204">
    <property type="entry name" value="AraC_XylS_family_regulators"/>
</dbReference>
<dbReference type="InterPro" id="IPR018060">
    <property type="entry name" value="HTH_AraC"/>
</dbReference>
<keyword evidence="2" id="KW-0805">Transcription regulation</keyword>
<comment type="function">
    <text evidence="6">Regulatory protein of the TOL plasmid xyl operons. XylS activates the xylXYZLTEGFJQKIH operon required for the degradation of toluene, m-xylene and p-xylene.</text>
</comment>
<evidence type="ECO:0000256" key="1">
    <source>
        <dbReference type="ARBA" id="ARBA00004496"/>
    </source>
</evidence>
<dbReference type="PROSITE" id="PS00041">
    <property type="entry name" value="HTH_ARAC_FAMILY_1"/>
    <property type="match status" value="1"/>
</dbReference>
<protein>
    <submittedName>
        <fullName evidence="8">Helix-turn-helix domain-containing protein</fullName>
    </submittedName>
</protein>
<keyword evidence="5" id="KW-0804">Transcription</keyword>
<keyword evidence="4" id="KW-0010">Activator</keyword>
<dbReference type="RefSeq" id="WP_124347792.1">
    <property type="nucleotide sequence ID" value="NZ_CP027706.1"/>
</dbReference>
<proteinExistence type="predicted"/>
<feature type="domain" description="HTH araC/xylS-type" evidence="7">
    <location>
        <begin position="215"/>
        <end position="315"/>
    </location>
</feature>
<keyword evidence="3" id="KW-0238">DNA-binding</keyword>
<dbReference type="PANTHER" id="PTHR46796:SF6">
    <property type="entry name" value="ARAC SUBFAMILY"/>
    <property type="match status" value="1"/>
</dbReference>
<comment type="subcellular location">
    <subcellularLocation>
        <location evidence="1">Cytoplasm</location>
    </subcellularLocation>
</comment>
<dbReference type="Gene3D" id="1.10.10.60">
    <property type="entry name" value="Homeodomain-like"/>
    <property type="match status" value="1"/>
</dbReference>
<evidence type="ECO:0000256" key="5">
    <source>
        <dbReference type="ARBA" id="ARBA00023163"/>
    </source>
</evidence>
<dbReference type="InterPro" id="IPR035418">
    <property type="entry name" value="AraC-bd_2"/>
</dbReference>
<evidence type="ECO:0000259" key="7">
    <source>
        <dbReference type="PROSITE" id="PS01124"/>
    </source>
</evidence>
<reference evidence="8" key="1">
    <citation type="submission" date="2021-06" db="EMBL/GenBank/DDBJ databases">
        <title>Updating the genus Pseudomonas: Description of 43 new species and partition of the Pseudomonas putida group.</title>
        <authorList>
            <person name="Girard L."/>
            <person name="Lood C."/>
            <person name="Vandamme P."/>
            <person name="Rokni-Zadeh H."/>
            <person name="van Noort V."/>
            <person name="Hofte M."/>
            <person name="Lavigne R."/>
            <person name="De Mot R."/>
        </authorList>
    </citation>
    <scope>NUCLEOTIDE SEQUENCE</scope>
    <source>
        <strain evidence="8">CMR12a</strain>
    </source>
</reference>
<evidence type="ECO:0000256" key="4">
    <source>
        <dbReference type="ARBA" id="ARBA00023159"/>
    </source>
</evidence>
<evidence type="ECO:0000313" key="8">
    <source>
        <dbReference type="EMBL" id="QXH39083.1"/>
    </source>
</evidence>
<dbReference type="InterPro" id="IPR018062">
    <property type="entry name" value="HTH_AraC-typ_CS"/>
</dbReference>
<dbReference type="Pfam" id="PF12833">
    <property type="entry name" value="HTH_18"/>
    <property type="match status" value="1"/>
</dbReference>
<evidence type="ECO:0000256" key="6">
    <source>
        <dbReference type="ARBA" id="ARBA00037345"/>
    </source>
</evidence>
<dbReference type="Pfam" id="PF14525">
    <property type="entry name" value="AraC_binding_2"/>
    <property type="match status" value="1"/>
</dbReference>
<sequence length="323" mass="36793">MVQQLSTRYWPEHQCQPRWAEAIGNAYFPLSLEFSSDGPFQGNLRIWETPSSAVALSRLRSSRLGYSRSKAQVSNDTQACYLVTIPRRHEVLFEQDGRELHCRPGSFIFERGDAPYRFGYASDNDLWVFKLPEQALHGQLRGAERYTRFCFDARRGLGRIFADQLAMCAARFDECAPAARHMLLEQALATLLLTLRQDERVLSSESSSLAALHLQRIESYVDQHLGSAELNPRQIASACGISLRYLHKLFADSPFSLGEWIRQQRLYAVHRQLRDAHCRLSIGELAARWGFADQAQFARHFRQQFGCTASEARAAQSTAAPRH</sequence>
<dbReference type="SUPFAM" id="SSF46689">
    <property type="entry name" value="Homeodomain-like"/>
    <property type="match status" value="1"/>
</dbReference>
<dbReference type="EMBL" id="CP077074">
    <property type="protein sequence ID" value="QXH39083.1"/>
    <property type="molecule type" value="Genomic_DNA"/>
</dbReference>
<dbReference type="PANTHER" id="PTHR46796">
    <property type="entry name" value="HTH-TYPE TRANSCRIPTIONAL ACTIVATOR RHAS-RELATED"/>
    <property type="match status" value="1"/>
</dbReference>
<evidence type="ECO:0000313" key="9">
    <source>
        <dbReference type="Proteomes" id="UP000693952"/>
    </source>
</evidence>
<dbReference type="InterPro" id="IPR009057">
    <property type="entry name" value="Homeodomain-like_sf"/>
</dbReference>
<organism evidence="8 9">
    <name type="scientific">Pseudomonas sessilinigenes</name>
    <dbReference type="NCBI Taxonomy" id="658629"/>
    <lineage>
        <taxon>Bacteria</taxon>
        <taxon>Pseudomonadati</taxon>
        <taxon>Pseudomonadota</taxon>
        <taxon>Gammaproteobacteria</taxon>
        <taxon>Pseudomonadales</taxon>
        <taxon>Pseudomonadaceae</taxon>
        <taxon>Pseudomonas</taxon>
    </lineage>
</organism>
<dbReference type="PROSITE" id="PS01124">
    <property type="entry name" value="HTH_ARAC_FAMILY_2"/>
    <property type="match status" value="1"/>
</dbReference>